<comment type="caution">
    <text evidence="10">The sequence shown here is derived from an EMBL/GenBank/DDBJ whole genome shotgun (WGS) entry which is preliminary data.</text>
</comment>
<protein>
    <recommendedName>
        <fullName evidence="9">C2H2-type domain-containing protein</fullName>
    </recommendedName>
</protein>
<dbReference type="GO" id="GO:0008270">
    <property type="term" value="F:zinc ion binding"/>
    <property type="evidence" value="ECO:0007669"/>
    <property type="project" value="UniProtKB-KW"/>
</dbReference>
<feature type="compositionally biased region" description="Basic and acidic residues" evidence="8">
    <location>
        <begin position="39"/>
        <end position="49"/>
    </location>
</feature>
<sequence length="180" mass="19946">MSSPPDSPLSSVDSDEDRATPQPNARPDLILTPSRHRRQSDASHDDPYHPAKRRRVASDLDEEPDGFVSEDSFDDIPGSPSHNEWALRADQVTVCQWEGCDRGDLGNSDDLIAHVQNDHVGTKRAKYTCDWGDCARKGMNHPSGYALKAHMRSHTKEKPFFCALPGGCLSRFPASLNHQA</sequence>
<dbReference type="PANTHER" id="PTHR45718:SF4">
    <property type="entry name" value="TRANSCRIPTIONAL ACTIVATOR CUBITUS INTERRUPTUS"/>
    <property type="match status" value="1"/>
</dbReference>
<dbReference type="FunFam" id="3.30.160.60:FF:000031">
    <property type="entry name" value="GLI family zinc finger 3"/>
    <property type="match status" value="1"/>
</dbReference>
<evidence type="ECO:0000259" key="9">
    <source>
        <dbReference type="PROSITE" id="PS50157"/>
    </source>
</evidence>
<name>A0A9P4J864_9PEZI</name>
<dbReference type="AlphaFoldDB" id="A0A9P4J864"/>
<dbReference type="PANTHER" id="PTHR45718">
    <property type="entry name" value="TRANSCRIPTIONAL ACTIVATOR CUBITUS INTERRUPTUS"/>
    <property type="match status" value="1"/>
</dbReference>
<proteinExistence type="predicted"/>
<keyword evidence="4 7" id="KW-0863">Zinc-finger</keyword>
<keyword evidence="11" id="KW-1185">Reference proteome</keyword>
<dbReference type="GO" id="GO:0005634">
    <property type="term" value="C:nucleus"/>
    <property type="evidence" value="ECO:0007669"/>
    <property type="project" value="UniProtKB-SubCell"/>
</dbReference>
<evidence type="ECO:0000313" key="10">
    <source>
        <dbReference type="EMBL" id="KAF2154915.1"/>
    </source>
</evidence>
<dbReference type="GO" id="GO:0000978">
    <property type="term" value="F:RNA polymerase II cis-regulatory region sequence-specific DNA binding"/>
    <property type="evidence" value="ECO:0007669"/>
    <property type="project" value="TreeGrafter"/>
</dbReference>
<evidence type="ECO:0000256" key="7">
    <source>
        <dbReference type="PROSITE-ProRule" id="PRU00042"/>
    </source>
</evidence>
<dbReference type="SUPFAM" id="SSF57667">
    <property type="entry name" value="beta-beta-alpha zinc fingers"/>
    <property type="match status" value="1"/>
</dbReference>
<dbReference type="InterPro" id="IPR056436">
    <property type="entry name" value="Znf-C2H2_ZIC1-5/GLI1-3-like"/>
</dbReference>
<dbReference type="InterPro" id="IPR043359">
    <property type="entry name" value="GLI-like"/>
</dbReference>
<dbReference type="Proteomes" id="UP000799439">
    <property type="component" value="Unassembled WGS sequence"/>
</dbReference>
<keyword evidence="3" id="KW-0677">Repeat</keyword>
<evidence type="ECO:0000256" key="1">
    <source>
        <dbReference type="ARBA" id="ARBA00004123"/>
    </source>
</evidence>
<dbReference type="GO" id="GO:0000981">
    <property type="term" value="F:DNA-binding transcription factor activity, RNA polymerase II-specific"/>
    <property type="evidence" value="ECO:0007669"/>
    <property type="project" value="TreeGrafter"/>
</dbReference>
<accession>A0A9P4J864</accession>
<keyword evidence="6" id="KW-0539">Nucleus</keyword>
<dbReference type="InterPro" id="IPR013087">
    <property type="entry name" value="Znf_C2H2_type"/>
</dbReference>
<dbReference type="Pfam" id="PF23561">
    <property type="entry name" value="zf-C2H2_15"/>
    <property type="match status" value="1"/>
</dbReference>
<gene>
    <name evidence="10" type="ORF">K461DRAFT_276083</name>
</gene>
<comment type="subcellular location">
    <subcellularLocation>
        <location evidence="1">Nucleus</location>
    </subcellularLocation>
</comment>
<reference evidence="10" key="1">
    <citation type="journal article" date="2020" name="Stud. Mycol.">
        <title>101 Dothideomycetes genomes: a test case for predicting lifestyles and emergence of pathogens.</title>
        <authorList>
            <person name="Haridas S."/>
            <person name="Albert R."/>
            <person name="Binder M."/>
            <person name="Bloem J."/>
            <person name="Labutti K."/>
            <person name="Salamov A."/>
            <person name="Andreopoulos B."/>
            <person name="Baker S."/>
            <person name="Barry K."/>
            <person name="Bills G."/>
            <person name="Bluhm B."/>
            <person name="Cannon C."/>
            <person name="Castanera R."/>
            <person name="Culley D."/>
            <person name="Daum C."/>
            <person name="Ezra D."/>
            <person name="Gonzalez J."/>
            <person name="Henrissat B."/>
            <person name="Kuo A."/>
            <person name="Liang C."/>
            <person name="Lipzen A."/>
            <person name="Lutzoni F."/>
            <person name="Magnuson J."/>
            <person name="Mondo S."/>
            <person name="Nolan M."/>
            <person name="Ohm R."/>
            <person name="Pangilinan J."/>
            <person name="Park H.-J."/>
            <person name="Ramirez L."/>
            <person name="Alfaro M."/>
            <person name="Sun H."/>
            <person name="Tritt A."/>
            <person name="Yoshinaga Y."/>
            <person name="Zwiers L.-H."/>
            <person name="Turgeon B."/>
            <person name="Goodwin S."/>
            <person name="Spatafora J."/>
            <person name="Crous P."/>
            <person name="Grigoriev I."/>
        </authorList>
    </citation>
    <scope>NUCLEOTIDE SEQUENCE</scope>
    <source>
        <strain evidence="10">CBS 260.36</strain>
    </source>
</reference>
<evidence type="ECO:0000313" key="11">
    <source>
        <dbReference type="Proteomes" id="UP000799439"/>
    </source>
</evidence>
<evidence type="ECO:0000256" key="4">
    <source>
        <dbReference type="ARBA" id="ARBA00022771"/>
    </source>
</evidence>
<keyword evidence="2" id="KW-0479">Metal-binding</keyword>
<evidence type="ECO:0000256" key="2">
    <source>
        <dbReference type="ARBA" id="ARBA00022723"/>
    </source>
</evidence>
<dbReference type="InterPro" id="IPR036236">
    <property type="entry name" value="Znf_C2H2_sf"/>
</dbReference>
<dbReference type="OrthoDB" id="3214149at2759"/>
<organism evidence="10 11">
    <name type="scientific">Myriangium duriaei CBS 260.36</name>
    <dbReference type="NCBI Taxonomy" id="1168546"/>
    <lineage>
        <taxon>Eukaryota</taxon>
        <taxon>Fungi</taxon>
        <taxon>Dikarya</taxon>
        <taxon>Ascomycota</taxon>
        <taxon>Pezizomycotina</taxon>
        <taxon>Dothideomycetes</taxon>
        <taxon>Dothideomycetidae</taxon>
        <taxon>Myriangiales</taxon>
        <taxon>Myriangiaceae</taxon>
        <taxon>Myriangium</taxon>
    </lineage>
</organism>
<evidence type="ECO:0000256" key="8">
    <source>
        <dbReference type="SAM" id="MobiDB-lite"/>
    </source>
</evidence>
<feature type="compositionally biased region" description="Low complexity" evidence="8">
    <location>
        <begin position="1"/>
        <end position="12"/>
    </location>
</feature>
<dbReference type="Gene3D" id="3.30.160.60">
    <property type="entry name" value="Classic Zinc Finger"/>
    <property type="match status" value="2"/>
</dbReference>
<evidence type="ECO:0000256" key="3">
    <source>
        <dbReference type="ARBA" id="ARBA00022737"/>
    </source>
</evidence>
<keyword evidence="5" id="KW-0862">Zinc</keyword>
<dbReference type="EMBL" id="ML996083">
    <property type="protein sequence ID" value="KAF2154915.1"/>
    <property type="molecule type" value="Genomic_DNA"/>
</dbReference>
<evidence type="ECO:0000256" key="5">
    <source>
        <dbReference type="ARBA" id="ARBA00022833"/>
    </source>
</evidence>
<feature type="region of interest" description="Disordered" evidence="8">
    <location>
        <begin position="1"/>
        <end position="82"/>
    </location>
</feature>
<evidence type="ECO:0000256" key="6">
    <source>
        <dbReference type="ARBA" id="ARBA00023242"/>
    </source>
</evidence>
<feature type="domain" description="C2H2-type" evidence="9">
    <location>
        <begin position="127"/>
        <end position="159"/>
    </location>
</feature>
<dbReference type="PROSITE" id="PS50157">
    <property type="entry name" value="ZINC_FINGER_C2H2_2"/>
    <property type="match status" value="1"/>
</dbReference>